<proteinExistence type="predicted"/>
<evidence type="ECO:0000256" key="5">
    <source>
        <dbReference type="SAM" id="Phobius"/>
    </source>
</evidence>
<feature type="transmembrane region" description="Helical" evidence="5">
    <location>
        <begin position="26"/>
        <end position="48"/>
    </location>
</feature>
<reference evidence="9" key="1">
    <citation type="submission" date="2016-06" db="EMBL/GenBank/DDBJ databases">
        <authorList>
            <person name="Zhan P."/>
        </authorList>
    </citation>
    <scope>NUCLEOTIDE SEQUENCE [LARGE SCALE GENOMIC DNA]</scope>
    <source>
        <strain evidence="9">T28</strain>
    </source>
</reference>
<dbReference type="InterPro" id="IPR025662">
    <property type="entry name" value="Sigma_54_int_dom_ATP-bd_1"/>
</dbReference>
<evidence type="ECO:0000313" key="8">
    <source>
        <dbReference type="EMBL" id="OBR37295.1"/>
    </source>
</evidence>
<dbReference type="InterPro" id="IPR036640">
    <property type="entry name" value="ABC1_TM_sf"/>
</dbReference>
<dbReference type="PROSITE" id="PS50929">
    <property type="entry name" value="ABC_TM1F"/>
    <property type="match status" value="1"/>
</dbReference>
<evidence type="ECO:0000256" key="2">
    <source>
        <dbReference type="ARBA" id="ARBA00022692"/>
    </source>
</evidence>
<dbReference type="PANTHER" id="PTHR43394:SF4">
    <property type="entry name" value="TOXIN SECRETION ABC TRANSPORTER ATP-BINDING PROTEIN"/>
    <property type="match status" value="1"/>
</dbReference>
<gene>
    <name evidence="8" type="ORF">A9200_06480</name>
</gene>
<feature type="transmembrane region" description="Helical" evidence="5">
    <location>
        <begin position="161"/>
        <end position="177"/>
    </location>
</feature>
<dbReference type="Pfam" id="PF00005">
    <property type="entry name" value="ABC_tran"/>
    <property type="match status" value="1"/>
</dbReference>
<evidence type="ECO:0000259" key="7">
    <source>
        <dbReference type="PROSITE" id="PS50929"/>
    </source>
</evidence>
<dbReference type="PROSITE" id="PS00675">
    <property type="entry name" value="SIGMA54_INTERACT_1"/>
    <property type="match status" value="1"/>
</dbReference>
<dbReference type="GO" id="GO:0005886">
    <property type="term" value="C:plasma membrane"/>
    <property type="evidence" value="ECO:0007669"/>
    <property type="project" value="UniProtKB-SubCell"/>
</dbReference>
<evidence type="ECO:0000259" key="6">
    <source>
        <dbReference type="PROSITE" id="PS50893"/>
    </source>
</evidence>
<dbReference type="SUPFAM" id="SSF90123">
    <property type="entry name" value="ABC transporter transmembrane region"/>
    <property type="match status" value="1"/>
</dbReference>
<dbReference type="SUPFAM" id="SSF52540">
    <property type="entry name" value="P-loop containing nucleoside triphosphate hydrolases"/>
    <property type="match status" value="1"/>
</dbReference>
<dbReference type="InterPro" id="IPR003439">
    <property type="entry name" value="ABC_transporter-like_ATP-bd"/>
</dbReference>
<protein>
    <submittedName>
        <fullName evidence="8">ABC transporter ATP-binding protein/permease</fullName>
    </submittedName>
</protein>
<feature type="transmembrane region" description="Helical" evidence="5">
    <location>
        <begin position="60"/>
        <end position="80"/>
    </location>
</feature>
<accession>A0A1B7Z3J3</accession>
<dbReference type="GO" id="GO:0016887">
    <property type="term" value="F:ATP hydrolysis activity"/>
    <property type="evidence" value="ECO:0007669"/>
    <property type="project" value="InterPro"/>
</dbReference>
<dbReference type="PROSITE" id="PS50893">
    <property type="entry name" value="ABC_TRANSPORTER_2"/>
    <property type="match status" value="1"/>
</dbReference>
<evidence type="ECO:0000256" key="4">
    <source>
        <dbReference type="ARBA" id="ARBA00023136"/>
    </source>
</evidence>
<keyword evidence="4 5" id="KW-0472">Membrane</keyword>
<feature type="transmembrane region" description="Helical" evidence="5">
    <location>
        <begin position="137"/>
        <end position="155"/>
    </location>
</feature>
<feature type="domain" description="ABC transmembrane type-1" evidence="7">
    <location>
        <begin position="30"/>
        <end position="305"/>
    </location>
</feature>
<dbReference type="InterPro" id="IPR027417">
    <property type="entry name" value="P-loop_NTPase"/>
</dbReference>
<comment type="subcellular location">
    <subcellularLocation>
        <location evidence="1">Cell membrane</location>
        <topology evidence="1">Multi-pass membrane protein</topology>
    </subcellularLocation>
</comment>
<dbReference type="Gene3D" id="3.40.50.300">
    <property type="entry name" value="P-loop containing nucleotide triphosphate hydrolases"/>
    <property type="match status" value="1"/>
</dbReference>
<evidence type="ECO:0000313" key="9">
    <source>
        <dbReference type="Proteomes" id="UP000092164"/>
    </source>
</evidence>
<dbReference type="STRING" id="1836467.BTR34_06720"/>
<organism evidence="8 9">
    <name type="scientific">Maribacter hydrothermalis</name>
    <dbReference type="NCBI Taxonomy" id="1836467"/>
    <lineage>
        <taxon>Bacteria</taxon>
        <taxon>Pseudomonadati</taxon>
        <taxon>Bacteroidota</taxon>
        <taxon>Flavobacteriia</taxon>
        <taxon>Flavobacteriales</taxon>
        <taxon>Flavobacteriaceae</taxon>
        <taxon>Maribacter</taxon>
    </lineage>
</organism>
<sequence length="560" mass="63177">MSKNILTAWQRFIGLLKLDKKDIFQVFYYAIFAGIVNLSLPLGIQAIINLMQGAQISSSWIVLVVLVTLGVAFVGILQLMQIRIIENVQQKIFTRSSFEFAYRFPKIKMSELYNYYPPELANRFFDTLTIQKSLSKVLIDFPAALLQIIFGLLLLSFYHPFFIVYGLLLLLLIYVVFKFTAQRGLDTSLDESKSKYKVAHWLQEVARSIVSFKLSGKTSHALDKNDTLVVEYLNARESHFRVIVLQFIQMIGFKVLVTAGLLLIGGLLVLNQEMNIGQFVAAEIIILLVISSVEKLITGLETFYDLLTSLEKMGQVVDKKLELQDGEKPFIENQAFTVELSDIVYSVPQQKREIISHLSLTISPSCTILLRGDSGSGKNTLLRIIAGIIEPDSGGVYLNGVSLKGVNLNYYRSHLGQSLPEESPFEGTILNNITFGDKEITFEQVYWALDKVGLADFVKRQPDGLNTVLYPEGKQIPYTVSKKIVLARSIVRKPKLLILKDPLDQFNIEEADRILNFLSDPENGWALLVVSENNKWIKKCSRIITMEKGKIINEISGKDA</sequence>
<dbReference type="InterPro" id="IPR039421">
    <property type="entry name" value="Type_1_exporter"/>
</dbReference>
<keyword evidence="8" id="KW-0547">Nucleotide-binding</keyword>
<dbReference type="Proteomes" id="UP000092164">
    <property type="component" value="Unassembled WGS sequence"/>
</dbReference>
<dbReference type="PANTHER" id="PTHR43394">
    <property type="entry name" value="ATP-DEPENDENT PERMEASE MDL1, MITOCHONDRIAL"/>
    <property type="match status" value="1"/>
</dbReference>
<keyword evidence="2 5" id="KW-0812">Transmembrane</keyword>
<dbReference type="RefSeq" id="WP_068485285.1">
    <property type="nucleotide sequence ID" value="NZ_CP018760.1"/>
</dbReference>
<keyword evidence="9" id="KW-1185">Reference proteome</keyword>
<dbReference type="Pfam" id="PF00664">
    <property type="entry name" value="ABC_membrane"/>
    <property type="match status" value="1"/>
</dbReference>
<name>A0A1B7Z3J3_9FLAO</name>
<dbReference type="AlphaFoldDB" id="A0A1B7Z3J3"/>
<dbReference type="EMBL" id="LZFP01000034">
    <property type="protein sequence ID" value="OBR37295.1"/>
    <property type="molecule type" value="Genomic_DNA"/>
</dbReference>
<keyword evidence="3 5" id="KW-1133">Transmembrane helix</keyword>
<dbReference type="Gene3D" id="1.20.1560.10">
    <property type="entry name" value="ABC transporter type 1, transmembrane domain"/>
    <property type="match status" value="1"/>
</dbReference>
<feature type="transmembrane region" description="Helical" evidence="5">
    <location>
        <begin position="251"/>
        <end position="270"/>
    </location>
</feature>
<feature type="domain" description="ABC transporter" evidence="6">
    <location>
        <begin position="338"/>
        <end position="560"/>
    </location>
</feature>
<dbReference type="KEGG" id="mart:BTR34_06720"/>
<keyword evidence="8" id="KW-0067">ATP-binding</keyword>
<dbReference type="GO" id="GO:0005524">
    <property type="term" value="F:ATP binding"/>
    <property type="evidence" value="ECO:0007669"/>
    <property type="project" value="UniProtKB-KW"/>
</dbReference>
<dbReference type="InterPro" id="IPR011527">
    <property type="entry name" value="ABC1_TM_dom"/>
</dbReference>
<evidence type="ECO:0000256" key="3">
    <source>
        <dbReference type="ARBA" id="ARBA00022989"/>
    </source>
</evidence>
<dbReference type="GO" id="GO:0015421">
    <property type="term" value="F:ABC-type oligopeptide transporter activity"/>
    <property type="evidence" value="ECO:0007669"/>
    <property type="project" value="TreeGrafter"/>
</dbReference>
<dbReference type="OrthoDB" id="311344at2"/>
<comment type="caution">
    <text evidence="8">The sequence shown here is derived from an EMBL/GenBank/DDBJ whole genome shotgun (WGS) entry which is preliminary data.</text>
</comment>
<evidence type="ECO:0000256" key="1">
    <source>
        <dbReference type="ARBA" id="ARBA00004651"/>
    </source>
</evidence>